<dbReference type="InterPro" id="IPR029058">
    <property type="entry name" value="AB_hydrolase_fold"/>
</dbReference>
<evidence type="ECO:0000313" key="2">
    <source>
        <dbReference type="EMBL" id="MDX8419160.1"/>
    </source>
</evidence>
<keyword evidence="3" id="KW-1185">Reference proteome</keyword>
<dbReference type="InterPro" id="IPR022742">
    <property type="entry name" value="Hydrolase_4"/>
</dbReference>
<accession>A0AB35U7B3</accession>
<evidence type="ECO:0000259" key="1">
    <source>
        <dbReference type="Pfam" id="PF12146"/>
    </source>
</evidence>
<dbReference type="PANTHER" id="PTHR11614">
    <property type="entry name" value="PHOSPHOLIPASE-RELATED"/>
    <property type="match status" value="1"/>
</dbReference>
<dbReference type="Pfam" id="PF12146">
    <property type="entry name" value="Hydrolase_4"/>
    <property type="match status" value="1"/>
</dbReference>
<dbReference type="InterPro" id="IPR051044">
    <property type="entry name" value="MAG_DAG_Lipase"/>
</dbReference>
<organism evidence="2 3">
    <name type="scientific">Grylomicrobium aquisgranensis</name>
    <dbReference type="NCBI Taxonomy" id="2926318"/>
    <lineage>
        <taxon>Bacteria</taxon>
        <taxon>Bacillati</taxon>
        <taxon>Bacillota</taxon>
        <taxon>Erysipelotrichia</taxon>
        <taxon>Erysipelotrichales</taxon>
        <taxon>Erysipelotrichaceae</taxon>
        <taxon>Grylomicrobium</taxon>
    </lineage>
</organism>
<comment type="caution">
    <text evidence="2">The sequence shown here is derived from an EMBL/GenBank/DDBJ whole genome shotgun (WGS) entry which is preliminary data.</text>
</comment>
<dbReference type="Gene3D" id="3.40.50.1820">
    <property type="entry name" value="alpha/beta hydrolase"/>
    <property type="match status" value="1"/>
</dbReference>
<sequence>MAQELDSTMYRPQGPVKGTVLVVHGMQEHHGRYDGFARYLQQGGYAVLTYDLPGHGPKARQNGTYGYFGDDHGWDTLINSSVEGIRRLKQEYPDVPVYYFGHSMGTMIGRCFLIDHDDMIDGMVLTGVPNYNSAVGVAKAIGAIIRLNKGKKGHSKTLDKLMTGGFNKGIENPKTPVDWLSRNQDNVQAYVNDPDCGKPFTIQGYMDLMDGMQRMGNAKNYHVRNQDLPIFLFAGEDDPCIGGKEGFASTVSTLKQAGYTQISTKLYPHMRHEILHETDAGKVYADILAALDSMHSKGISGVK</sequence>
<reference evidence="2 3" key="1">
    <citation type="submission" date="2022-03" db="EMBL/GenBank/DDBJ databases">
        <title>Novel taxa within the pig intestine.</title>
        <authorList>
            <person name="Wylensek D."/>
            <person name="Bishof K."/>
            <person name="Afrizal A."/>
            <person name="Clavel T."/>
        </authorList>
    </citation>
    <scope>NUCLEOTIDE SEQUENCE [LARGE SCALE GENOMIC DNA]</scope>
    <source>
        <strain evidence="2 3">CLA-KB-P133</strain>
    </source>
</reference>
<dbReference type="SUPFAM" id="SSF53474">
    <property type="entry name" value="alpha/beta-Hydrolases"/>
    <property type="match status" value="1"/>
</dbReference>
<gene>
    <name evidence="2" type="ORF">MOZ60_03520</name>
</gene>
<feature type="domain" description="Serine aminopeptidase S33" evidence="1">
    <location>
        <begin position="15"/>
        <end position="279"/>
    </location>
</feature>
<name>A0AB35U7B3_9FIRM</name>
<keyword evidence="2" id="KW-0378">Hydrolase</keyword>
<dbReference type="GO" id="GO:0016787">
    <property type="term" value="F:hydrolase activity"/>
    <property type="evidence" value="ECO:0007669"/>
    <property type="project" value="UniProtKB-KW"/>
</dbReference>
<dbReference type="RefSeq" id="WP_370595660.1">
    <property type="nucleotide sequence ID" value="NZ_JALBUR010000005.1"/>
</dbReference>
<dbReference type="Proteomes" id="UP001286174">
    <property type="component" value="Unassembled WGS sequence"/>
</dbReference>
<evidence type="ECO:0000313" key="3">
    <source>
        <dbReference type="Proteomes" id="UP001286174"/>
    </source>
</evidence>
<proteinExistence type="predicted"/>
<dbReference type="AlphaFoldDB" id="A0AB35U7B3"/>
<dbReference type="EMBL" id="JALBUR010000005">
    <property type="protein sequence ID" value="MDX8419160.1"/>
    <property type="molecule type" value="Genomic_DNA"/>
</dbReference>
<protein>
    <submittedName>
        <fullName evidence="2">Alpha/beta hydrolase</fullName>
    </submittedName>
</protein>